<sequence>MSLAATPTKAPNQVPVGARAEIVLPGSEPETVSHRRHERSVVLPAAPRRPVGTVRELIDDAEAWERVVEAAGSQGHPMFSPDPAPRLAGMLSRDLNMPVSTVPGAATVHGFVPGLEGVRRALEEAVRGGA</sequence>
<evidence type="ECO:0000313" key="1">
    <source>
        <dbReference type="EMBL" id="VEG29253.1"/>
    </source>
</evidence>
<dbReference type="KEGG" id="ahw:NCTC11636_01956"/>
<organism evidence="1 2">
    <name type="scientific">Actinomyces howellii</name>
    <dbReference type="NCBI Taxonomy" id="52771"/>
    <lineage>
        <taxon>Bacteria</taxon>
        <taxon>Bacillati</taxon>
        <taxon>Actinomycetota</taxon>
        <taxon>Actinomycetes</taxon>
        <taxon>Actinomycetales</taxon>
        <taxon>Actinomycetaceae</taxon>
        <taxon>Actinomyces</taxon>
    </lineage>
</organism>
<dbReference type="AlphaFoldDB" id="A0A448HIF5"/>
<reference evidence="1 2" key="1">
    <citation type="submission" date="2018-12" db="EMBL/GenBank/DDBJ databases">
        <authorList>
            <consortium name="Pathogen Informatics"/>
        </authorList>
    </citation>
    <scope>NUCLEOTIDE SEQUENCE [LARGE SCALE GENOMIC DNA]</scope>
    <source>
        <strain evidence="1 2">NCTC11636</strain>
    </source>
</reference>
<dbReference type="RefSeq" id="WP_126382944.1">
    <property type="nucleotide sequence ID" value="NZ_LR134350.1"/>
</dbReference>
<dbReference type="Proteomes" id="UP000266895">
    <property type="component" value="Chromosome"/>
</dbReference>
<dbReference type="EMBL" id="LR134350">
    <property type="protein sequence ID" value="VEG29253.1"/>
    <property type="molecule type" value="Genomic_DNA"/>
</dbReference>
<proteinExistence type="predicted"/>
<evidence type="ECO:0000313" key="2">
    <source>
        <dbReference type="Proteomes" id="UP000266895"/>
    </source>
</evidence>
<dbReference type="OrthoDB" id="25710at2049"/>
<name>A0A448HIF5_9ACTO</name>
<protein>
    <submittedName>
        <fullName evidence="1">Uncharacterized protein</fullName>
    </submittedName>
</protein>
<accession>A0A448HIF5</accession>
<keyword evidence="2" id="KW-1185">Reference proteome</keyword>
<gene>
    <name evidence="1" type="ORF">NCTC11636_01956</name>
</gene>